<evidence type="ECO:0000256" key="7">
    <source>
        <dbReference type="ARBA" id="ARBA00023065"/>
    </source>
</evidence>
<keyword evidence="6 11" id="KW-0040">ANK repeat</keyword>
<evidence type="ECO:0000313" key="16">
    <source>
        <dbReference type="Proteomes" id="UP000708208"/>
    </source>
</evidence>
<evidence type="ECO:0000256" key="13">
    <source>
        <dbReference type="SAM" id="Phobius"/>
    </source>
</evidence>
<feature type="transmembrane region" description="Helical" evidence="13">
    <location>
        <begin position="755"/>
        <end position="775"/>
    </location>
</feature>
<dbReference type="InterPro" id="IPR005821">
    <property type="entry name" value="Ion_trans_dom"/>
</dbReference>
<name>A0A8J2L7D1_9HEXA</name>
<feature type="repeat" description="ANK" evidence="11">
    <location>
        <begin position="346"/>
        <end position="378"/>
    </location>
</feature>
<keyword evidence="9" id="KW-0325">Glycoprotein</keyword>
<organism evidence="15 16">
    <name type="scientific">Allacma fusca</name>
    <dbReference type="NCBI Taxonomy" id="39272"/>
    <lineage>
        <taxon>Eukaryota</taxon>
        <taxon>Metazoa</taxon>
        <taxon>Ecdysozoa</taxon>
        <taxon>Arthropoda</taxon>
        <taxon>Hexapoda</taxon>
        <taxon>Collembola</taxon>
        <taxon>Symphypleona</taxon>
        <taxon>Sminthuridae</taxon>
        <taxon>Allacma</taxon>
    </lineage>
</organism>
<sequence>MSSGKEVNSNQHTSNRKGRSNGKSNGSTERTDNDNLSIDIEEELARLDLESFDDLVDSCEFIEKSKGQPKHNKSVSKSTSNIQDKKRTSIISNSLSSLKNGKGSQFEGNPELKRSKGLPNSGESDVESPPFQTAVSDSGISSADTESSLKAFLLGPATLVYGSVYHGELDLLKMDKSKAGKPHANGTVGPDPSGSRRNLPEPAIPGTIVDNSILRSDLITAVEQNKVDKVRRILVSGVDPNAVCDTSGRWPLHIAALLGHSVIARLLLDFGAQKDQPDTNLERTPLLYASATSIETVQILLHYRVDINSRNKFGANALHYAAGAGQGECCKILASMGCDVNSRDRQKMTPLHMAARVDDIWSIEVLLEYGADIHAKDSSGKTALHHAAETCEGMESDYGKMGATFRKLISAGITVNATDNDGKTALYYAIQTGSPDAVTILAELGAELMDGVSLLAMSKKFPGLIRPFLDKCVSSNIDTCDAESKHFYIQFDYTCLTFYPKDIPNDKLLSIQHREETESVLQEAGVLHGLTRCKDTSILSHPVCESLLRLKWKKVKWYLYLDMLLFAVFLAFLTAVIFMEYESDSTAADELEANLTMDGSPPSIEVTQEALAESHRSSYCMDSTRNIVVWSILWVLTACLGIREMIQLVQAPLHYVVQIENMLELVLVTSVGLLSLAECGVQSFVDARDHFAAVCLIVGWTIQVTLYGKIPVFGVYIRMFAAVAKNILKCMFTYLGLLFAFSLTLHFLFRTHKEFDSVGFTFLKTFAMMIGEIELARTFIDKDKHTTIVPFTSHLMFALFIIFISVILMCLVQALAVCDISSMQREGEYMQLVQQVKVASQLEDALQHRSLLYPQFGMKDVRALHQRKGVIFPNLKDHGKLSKDAIEIVMNQHTRRHDSSPNAGIPGVTEHSNLIRTTNEMADNLLQKLKKKMDKYAFDVEKRNDQAFQDMRGNNERGTMQLNREVLLIKNLLEDMNTCLRELSASVKTLAEKSEESITSSRASISGERRSNNNSNDATTATDFNPSTSPDSSNESTPEPLPTGEGETKKNEPPA</sequence>
<feature type="transmembrane region" description="Helical" evidence="13">
    <location>
        <begin position="557"/>
        <end position="579"/>
    </location>
</feature>
<evidence type="ECO:0000256" key="2">
    <source>
        <dbReference type="ARBA" id="ARBA00022448"/>
    </source>
</evidence>
<feature type="compositionally biased region" description="Low complexity" evidence="12">
    <location>
        <begin position="89"/>
        <end position="104"/>
    </location>
</feature>
<proteinExistence type="predicted"/>
<feature type="domain" description="Ion transport" evidence="14">
    <location>
        <begin position="622"/>
        <end position="826"/>
    </location>
</feature>
<dbReference type="SMART" id="SM00248">
    <property type="entry name" value="ANK"/>
    <property type="match status" value="7"/>
</dbReference>
<protein>
    <recommendedName>
        <fullName evidence="14">Ion transport domain-containing protein</fullName>
    </recommendedName>
</protein>
<keyword evidence="5 13" id="KW-1133">Transmembrane helix</keyword>
<dbReference type="PROSITE" id="PS50088">
    <property type="entry name" value="ANK_REPEAT"/>
    <property type="match status" value="4"/>
</dbReference>
<evidence type="ECO:0000256" key="3">
    <source>
        <dbReference type="ARBA" id="ARBA00022692"/>
    </source>
</evidence>
<feature type="transmembrane region" description="Helical" evidence="13">
    <location>
        <begin position="795"/>
        <end position="816"/>
    </location>
</feature>
<feature type="transmembrane region" description="Helical" evidence="13">
    <location>
        <begin position="731"/>
        <end position="749"/>
    </location>
</feature>
<evidence type="ECO:0000256" key="1">
    <source>
        <dbReference type="ARBA" id="ARBA00004141"/>
    </source>
</evidence>
<keyword evidence="16" id="KW-1185">Reference proteome</keyword>
<dbReference type="Pfam" id="PF00520">
    <property type="entry name" value="Ion_trans"/>
    <property type="match status" value="1"/>
</dbReference>
<feature type="region of interest" description="Disordered" evidence="12">
    <location>
        <begin position="62"/>
        <end position="141"/>
    </location>
</feature>
<evidence type="ECO:0000256" key="5">
    <source>
        <dbReference type="ARBA" id="ARBA00022989"/>
    </source>
</evidence>
<keyword evidence="10" id="KW-0407">Ion channel</keyword>
<dbReference type="OrthoDB" id="5402602at2759"/>
<feature type="transmembrane region" description="Helical" evidence="13">
    <location>
        <begin position="627"/>
        <end position="645"/>
    </location>
</feature>
<dbReference type="EMBL" id="CAJVCH010385436">
    <property type="protein sequence ID" value="CAG7817068.1"/>
    <property type="molecule type" value="Genomic_DNA"/>
</dbReference>
<dbReference type="InterPro" id="IPR002110">
    <property type="entry name" value="Ankyrin_rpt"/>
</dbReference>
<evidence type="ECO:0000259" key="14">
    <source>
        <dbReference type="Pfam" id="PF00520"/>
    </source>
</evidence>
<feature type="compositionally biased region" description="Basic and acidic residues" evidence="12">
    <location>
        <begin position="1046"/>
        <end position="1055"/>
    </location>
</feature>
<feature type="transmembrane region" description="Helical" evidence="13">
    <location>
        <begin position="691"/>
        <end position="710"/>
    </location>
</feature>
<dbReference type="GO" id="GO:0034703">
    <property type="term" value="C:cation channel complex"/>
    <property type="evidence" value="ECO:0007669"/>
    <property type="project" value="UniProtKB-ARBA"/>
</dbReference>
<feature type="compositionally biased region" description="Low complexity" evidence="12">
    <location>
        <begin position="1012"/>
        <end position="1023"/>
    </location>
</feature>
<feature type="compositionally biased region" description="Polar residues" evidence="12">
    <location>
        <begin position="1024"/>
        <end position="1037"/>
    </location>
</feature>
<evidence type="ECO:0000256" key="9">
    <source>
        <dbReference type="ARBA" id="ARBA00023180"/>
    </source>
</evidence>
<keyword evidence="2" id="KW-0813">Transport</keyword>
<evidence type="ECO:0000256" key="8">
    <source>
        <dbReference type="ARBA" id="ARBA00023136"/>
    </source>
</evidence>
<feature type="region of interest" description="Disordered" evidence="12">
    <location>
        <begin position="176"/>
        <end position="204"/>
    </location>
</feature>
<comment type="subcellular location">
    <subcellularLocation>
        <location evidence="1">Membrane</location>
        <topology evidence="1">Multi-pass membrane protein</topology>
    </subcellularLocation>
</comment>
<dbReference type="Pfam" id="PF00023">
    <property type="entry name" value="Ank"/>
    <property type="match status" value="1"/>
</dbReference>
<feature type="compositionally biased region" description="Polar residues" evidence="12">
    <location>
        <begin position="1"/>
        <end position="13"/>
    </location>
</feature>
<dbReference type="Pfam" id="PF12796">
    <property type="entry name" value="Ank_2"/>
    <property type="match status" value="1"/>
</dbReference>
<evidence type="ECO:0000256" key="10">
    <source>
        <dbReference type="ARBA" id="ARBA00023303"/>
    </source>
</evidence>
<keyword evidence="4" id="KW-0677">Repeat</keyword>
<reference evidence="15" key="1">
    <citation type="submission" date="2021-06" db="EMBL/GenBank/DDBJ databases">
        <authorList>
            <person name="Hodson N. C."/>
            <person name="Mongue J. A."/>
            <person name="Jaron S. K."/>
        </authorList>
    </citation>
    <scope>NUCLEOTIDE SEQUENCE</scope>
</reference>
<dbReference type="AlphaFoldDB" id="A0A8J2L7D1"/>
<evidence type="ECO:0000256" key="12">
    <source>
        <dbReference type="SAM" id="MobiDB-lite"/>
    </source>
</evidence>
<dbReference type="Proteomes" id="UP000708208">
    <property type="component" value="Unassembled WGS sequence"/>
</dbReference>
<feature type="region of interest" description="Disordered" evidence="12">
    <location>
        <begin position="1"/>
        <end position="37"/>
    </location>
</feature>
<evidence type="ECO:0000313" key="15">
    <source>
        <dbReference type="EMBL" id="CAG7817068.1"/>
    </source>
</evidence>
<feature type="repeat" description="ANK" evidence="11">
    <location>
        <begin position="247"/>
        <end position="279"/>
    </location>
</feature>
<dbReference type="PROSITE" id="PS50297">
    <property type="entry name" value="ANK_REP_REGION"/>
    <property type="match status" value="4"/>
</dbReference>
<keyword evidence="3 13" id="KW-0812">Transmembrane</keyword>
<feature type="region of interest" description="Disordered" evidence="12">
    <location>
        <begin position="989"/>
        <end position="1055"/>
    </location>
</feature>
<dbReference type="GO" id="GO:0005216">
    <property type="term" value="F:monoatomic ion channel activity"/>
    <property type="evidence" value="ECO:0007669"/>
    <property type="project" value="InterPro"/>
</dbReference>
<evidence type="ECO:0000256" key="6">
    <source>
        <dbReference type="ARBA" id="ARBA00023043"/>
    </source>
</evidence>
<evidence type="ECO:0000256" key="4">
    <source>
        <dbReference type="ARBA" id="ARBA00022737"/>
    </source>
</evidence>
<feature type="repeat" description="ANK" evidence="11">
    <location>
        <begin position="313"/>
        <end position="345"/>
    </location>
</feature>
<dbReference type="InterPro" id="IPR052076">
    <property type="entry name" value="TRP_cation_channel"/>
</dbReference>
<gene>
    <name evidence="15" type="ORF">AFUS01_LOCUS27654</name>
</gene>
<keyword evidence="7" id="KW-0406">Ion transport</keyword>
<feature type="repeat" description="ANK" evidence="11">
    <location>
        <begin position="421"/>
        <end position="448"/>
    </location>
</feature>
<evidence type="ECO:0000256" key="11">
    <source>
        <dbReference type="PROSITE-ProRule" id="PRU00023"/>
    </source>
</evidence>
<comment type="caution">
    <text evidence="15">The sequence shown here is derived from an EMBL/GenBank/DDBJ whole genome shotgun (WGS) entry which is preliminary data.</text>
</comment>
<keyword evidence="8 13" id="KW-0472">Membrane</keyword>
<dbReference type="PANTHER" id="PTHR47143">
    <property type="entry name" value="TRANSIENT RECEPTOR POTENTIAL CATION CHANNEL PROTEIN PAINLESS"/>
    <property type="match status" value="1"/>
</dbReference>
<feature type="compositionally biased region" description="Polar residues" evidence="12">
    <location>
        <begin position="130"/>
        <end position="141"/>
    </location>
</feature>
<accession>A0A8J2L7D1</accession>
<dbReference type="PANTHER" id="PTHR47143:SF1">
    <property type="entry name" value="ION_TRANS DOMAIN-CONTAINING PROTEIN"/>
    <property type="match status" value="1"/>
</dbReference>